<feature type="region of interest" description="Disordered" evidence="1">
    <location>
        <begin position="93"/>
        <end position="138"/>
    </location>
</feature>
<organism evidence="2 3">
    <name type="scientific">Symbiodinium pilosum</name>
    <name type="common">Dinoflagellate</name>
    <dbReference type="NCBI Taxonomy" id="2952"/>
    <lineage>
        <taxon>Eukaryota</taxon>
        <taxon>Sar</taxon>
        <taxon>Alveolata</taxon>
        <taxon>Dinophyceae</taxon>
        <taxon>Suessiales</taxon>
        <taxon>Symbiodiniaceae</taxon>
        <taxon>Symbiodinium</taxon>
    </lineage>
</organism>
<feature type="region of interest" description="Disordered" evidence="1">
    <location>
        <begin position="501"/>
        <end position="568"/>
    </location>
</feature>
<comment type="caution">
    <text evidence="2">The sequence shown here is derived from an EMBL/GenBank/DDBJ whole genome shotgun (WGS) entry which is preliminary data.</text>
</comment>
<feature type="region of interest" description="Disordered" evidence="1">
    <location>
        <begin position="368"/>
        <end position="419"/>
    </location>
</feature>
<sequence>VRPSQVFLFEGQRQRRLREWLRGYGRLSVCITEDWSKLEIRDPERKESDRSSKFVKMLEELSQRRFRKGKGIWEDEFDFQAAVLLGMLPHRSKRKHSEAASPPAASPPAEEPGSPGSDGTRSSQRTAPYLERPPCESDYALDGRADELLPIDRLALWLELRSTTTEEILSFGLEQYFVEYPAPNGENRQQMEAQIRTTPTANNVLSHLQMFRDPLRRDAYCLMLEQLLQHVRARVLSGGRPIYIADMLHIMSAPDTEEPDPTVQEEAVESESSCQSDDIFNSTQHRLFAMFENLLAEHAQHSCTRSERSRRATQVWQAMERGSREEAGHIIQAALLPNELAPWCPLCDARPSVEPKSAACIELKEQEGTKAAQPDLAEAGKQPLPGDAAVLRPQSPPTGHAKVRGPVNPTPRQWPEASRSPPITYYLRHTHEITEAILAASGSGNGPPKGATSSGSNAIAPAVAAPAQPDNMDIDNETNDGAEGARVLSIHSRYNKIADYSAPDGELEEGETGGTSAPVGTRRANTPPRHRRKRRQSQRMADELCRASESSSQRAHNARYPADLNTMD</sequence>
<keyword evidence="3" id="KW-1185">Reference proteome</keyword>
<dbReference type="Proteomes" id="UP000649617">
    <property type="component" value="Unassembled WGS sequence"/>
</dbReference>
<feature type="compositionally biased region" description="Basic residues" evidence="1">
    <location>
        <begin position="528"/>
        <end position="537"/>
    </location>
</feature>
<name>A0A812XJM1_SYMPI</name>
<accession>A0A812XJM1</accession>
<dbReference type="AlphaFoldDB" id="A0A812XJM1"/>
<reference evidence="2" key="1">
    <citation type="submission" date="2021-02" db="EMBL/GenBank/DDBJ databases">
        <authorList>
            <person name="Dougan E. K."/>
            <person name="Rhodes N."/>
            <person name="Thang M."/>
            <person name="Chan C."/>
        </authorList>
    </citation>
    <scope>NUCLEOTIDE SEQUENCE</scope>
</reference>
<proteinExistence type="predicted"/>
<evidence type="ECO:0000313" key="2">
    <source>
        <dbReference type="EMBL" id="CAE7739637.1"/>
    </source>
</evidence>
<dbReference type="OrthoDB" id="10480171at2759"/>
<feature type="region of interest" description="Disordered" evidence="1">
    <location>
        <begin position="255"/>
        <end position="276"/>
    </location>
</feature>
<evidence type="ECO:0000256" key="1">
    <source>
        <dbReference type="SAM" id="MobiDB-lite"/>
    </source>
</evidence>
<gene>
    <name evidence="2" type="ORF">SPIL2461_LOCUS21274</name>
</gene>
<feature type="non-terminal residue" evidence="2">
    <location>
        <position position="1"/>
    </location>
</feature>
<protein>
    <submittedName>
        <fullName evidence="2">Uncharacterized protein</fullName>
    </submittedName>
</protein>
<evidence type="ECO:0000313" key="3">
    <source>
        <dbReference type="Proteomes" id="UP000649617"/>
    </source>
</evidence>
<dbReference type="EMBL" id="CAJNIZ010046093">
    <property type="protein sequence ID" value="CAE7739637.1"/>
    <property type="molecule type" value="Genomic_DNA"/>
</dbReference>